<dbReference type="GeneID" id="109710432"/>
<evidence type="ECO:0000313" key="1">
    <source>
        <dbReference type="Proteomes" id="UP000515123"/>
    </source>
</evidence>
<dbReference type="OrthoDB" id="669248at2759"/>
<dbReference type="PANTHER" id="PTHR33156">
    <property type="entry name" value="OS02G0230000 PROTEIN"/>
    <property type="match status" value="1"/>
</dbReference>
<dbReference type="RefSeq" id="XP_020088569.1">
    <property type="nucleotide sequence ID" value="XM_020232980.1"/>
</dbReference>
<dbReference type="AlphaFoldDB" id="A0A6P5EYD0"/>
<dbReference type="PANTHER" id="PTHR33156:SF37">
    <property type="entry name" value="PROTEIN NUCLEAR FUSION DEFECTIVE 6, CHLOROPLASTIC_MITOCHONDRIAL"/>
    <property type="match status" value="1"/>
</dbReference>
<reference evidence="1" key="1">
    <citation type="journal article" date="2015" name="Nat. Genet.">
        <title>The pineapple genome and the evolution of CAM photosynthesis.</title>
        <authorList>
            <person name="Ming R."/>
            <person name="VanBuren R."/>
            <person name="Wai C.M."/>
            <person name="Tang H."/>
            <person name="Schatz M.C."/>
            <person name="Bowers J.E."/>
            <person name="Lyons E."/>
            <person name="Wang M.L."/>
            <person name="Chen J."/>
            <person name="Biggers E."/>
            <person name="Zhang J."/>
            <person name="Huang L."/>
            <person name="Zhang L."/>
            <person name="Miao W."/>
            <person name="Zhang J."/>
            <person name="Ye Z."/>
            <person name="Miao C."/>
            <person name="Lin Z."/>
            <person name="Wang H."/>
            <person name="Zhou H."/>
            <person name="Yim W.C."/>
            <person name="Priest H.D."/>
            <person name="Zheng C."/>
            <person name="Woodhouse M."/>
            <person name="Edger P.P."/>
            <person name="Guyot R."/>
            <person name="Guo H.B."/>
            <person name="Guo H."/>
            <person name="Zheng G."/>
            <person name="Singh R."/>
            <person name="Sharma A."/>
            <person name="Min X."/>
            <person name="Zheng Y."/>
            <person name="Lee H."/>
            <person name="Gurtowski J."/>
            <person name="Sedlazeck F.J."/>
            <person name="Harkess A."/>
            <person name="McKain M.R."/>
            <person name="Liao Z."/>
            <person name="Fang J."/>
            <person name="Liu J."/>
            <person name="Zhang X."/>
            <person name="Zhang Q."/>
            <person name="Hu W."/>
            <person name="Qin Y."/>
            <person name="Wang K."/>
            <person name="Chen L.Y."/>
            <person name="Shirley N."/>
            <person name="Lin Y.R."/>
            <person name="Liu L.Y."/>
            <person name="Hernandez A.G."/>
            <person name="Wright C.L."/>
            <person name="Bulone V."/>
            <person name="Tuskan G.A."/>
            <person name="Heath K."/>
            <person name="Zee F."/>
            <person name="Moore P.H."/>
            <person name="Sunkar R."/>
            <person name="Leebens-Mack J.H."/>
            <person name="Mockler T."/>
            <person name="Bennetzen J.L."/>
            <person name="Freeling M."/>
            <person name="Sankoff D."/>
            <person name="Paterson A.H."/>
            <person name="Zhu X."/>
            <person name="Yang X."/>
            <person name="Smith J.A."/>
            <person name="Cushman J.C."/>
            <person name="Paull R.E."/>
            <person name="Yu Q."/>
        </authorList>
    </citation>
    <scope>NUCLEOTIDE SEQUENCE [LARGE SCALE GENOMIC DNA]</scope>
    <source>
        <strain evidence="1">cv. F153</strain>
    </source>
</reference>
<name>A0A6P5EYD0_ANACO</name>
<proteinExistence type="predicted"/>
<accession>A0A6P5EYD0</accession>
<protein>
    <submittedName>
        <fullName evidence="2">Uncharacterized protein LOC109710432 isoform X2</fullName>
    </submittedName>
</protein>
<gene>
    <name evidence="2" type="primary">LOC109710432</name>
</gene>
<evidence type="ECO:0000313" key="2">
    <source>
        <dbReference type="RefSeq" id="XP_020088569.1"/>
    </source>
</evidence>
<dbReference type="Proteomes" id="UP000515123">
    <property type="component" value="Linkage group 5"/>
</dbReference>
<reference evidence="2" key="2">
    <citation type="submission" date="2025-08" db="UniProtKB">
        <authorList>
            <consortium name="RefSeq"/>
        </authorList>
    </citation>
    <scope>IDENTIFICATION</scope>
    <source>
        <tissue evidence="2">Leaf</tissue>
    </source>
</reference>
<organism evidence="1 2">
    <name type="scientific">Ananas comosus</name>
    <name type="common">Pineapple</name>
    <name type="synonym">Ananas ananas</name>
    <dbReference type="NCBI Taxonomy" id="4615"/>
    <lineage>
        <taxon>Eukaryota</taxon>
        <taxon>Viridiplantae</taxon>
        <taxon>Streptophyta</taxon>
        <taxon>Embryophyta</taxon>
        <taxon>Tracheophyta</taxon>
        <taxon>Spermatophyta</taxon>
        <taxon>Magnoliopsida</taxon>
        <taxon>Liliopsida</taxon>
        <taxon>Poales</taxon>
        <taxon>Bromeliaceae</taxon>
        <taxon>Bromelioideae</taxon>
        <taxon>Ananas</taxon>
    </lineage>
</organism>
<keyword evidence="1" id="KW-1185">Reference proteome</keyword>
<dbReference type="InterPro" id="IPR043459">
    <property type="entry name" value="NFD6/NOXY2-like"/>
</dbReference>
<sequence>MASLRGYAAIAAAASRSSAAATPAARSAALRSKAPLLKPSPPRRSAPLFRRSMASALGGVESLMPLHSAVAAARLRSFIATDSSCWSWLSQDFALPR</sequence>